<evidence type="ECO:0000256" key="2">
    <source>
        <dbReference type="ARBA" id="ARBA00022679"/>
    </source>
</evidence>
<comment type="caution">
    <text evidence="5">The sequence shown here is derived from an EMBL/GenBank/DDBJ whole genome shotgun (WGS) entry which is preliminary data.</text>
</comment>
<evidence type="ECO:0000313" key="6">
    <source>
        <dbReference type="Proteomes" id="UP001222027"/>
    </source>
</evidence>
<dbReference type="Gene3D" id="3.40.47.10">
    <property type="match status" value="1"/>
</dbReference>
<evidence type="ECO:0000256" key="3">
    <source>
        <dbReference type="SAM" id="MobiDB-lite"/>
    </source>
</evidence>
<feature type="compositionally biased region" description="Low complexity" evidence="3">
    <location>
        <begin position="1"/>
        <end position="29"/>
    </location>
</feature>
<evidence type="ECO:0000256" key="1">
    <source>
        <dbReference type="ARBA" id="ARBA00013191"/>
    </source>
</evidence>
<dbReference type="GO" id="GO:0005739">
    <property type="term" value="C:mitochondrion"/>
    <property type="evidence" value="ECO:0007669"/>
    <property type="project" value="TreeGrafter"/>
</dbReference>
<reference evidence="5 6" key="1">
    <citation type="submission" date="2022-12" db="EMBL/GenBank/DDBJ databases">
        <title>Chromosome-scale assembly of the Ensete ventricosum genome.</title>
        <authorList>
            <person name="Dussert Y."/>
            <person name="Stocks J."/>
            <person name="Wendawek A."/>
            <person name="Woldeyes F."/>
            <person name="Nichols R.A."/>
            <person name="Borrell J.S."/>
        </authorList>
    </citation>
    <scope>NUCLEOTIDE SEQUENCE [LARGE SCALE GENOMIC DNA]</scope>
    <source>
        <strain evidence="6">cv. Maze</strain>
        <tissue evidence="5">Seeds</tissue>
    </source>
</reference>
<dbReference type="Pfam" id="PF00109">
    <property type="entry name" value="ketoacyl-synt"/>
    <property type="match status" value="1"/>
</dbReference>
<dbReference type="AlphaFoldDB" id="A0AAV8Q975"/>
<dbReference type="PANTHER" id="PTHR11712">
    <property type="entry name" value="POLYKETIDE SYNTHASE-RELATED"/>
    <property type="match status" value="1"/>
</dbReference>
<dbReference type="GO" id="GO:0006633">
    <property type="term" value="P:fatty acid biosynthetic process"/>
    <property type="evidence" value="ECO:0007669"/>
    <property type="project" value="TreeGrafter"/>
</dbReference>
<keyword evidence="2" id="KW-0808">Transferase</keyword>
<evidence type="ECO:0000259" key="4">
    <source>
        <dbReference type="Pfam" id="PF00109"/>
    </source>
</evidence>
<dbReference type="InterPro" id="IPR000794">
    <property type="entry name" value="Beta-ketoacyl_synthase"/>
</dbReference>
<protein>
    <recommendedName>
        <fullName evidence="1">beta-ketoacyl-[acyl-carrier-protein] synthase I</fullName>
        <ecNumber evidence="1">2.3.1.41</ecNumber>
    </recommendedName>
</protein>
<feature type="region of interest" description="Disordered" evidence="3">
    <location>
        <begin position="1"/>
        <end position="38"/>
    </location>
</feature>
<dbReference type="GO" id="GO:0004315">
    <property type="term" value="F:3-oxoacyl-[acyl-carrier-protein] synthase activity"/>
    <property type="evidence" value="ECO:0007669"/>
    <property type="project" value="UniProtKB-EC"/>
</dbReference>
<keyword evidence="6" id="KW-1185">Reference proteome</keyword>
<feature type="domain" description="Beta-ketoacyl synthase-like N-terminal" evidence="4">
    <location>
        <begin position="38"/>
        <end position="134"/>
    </location>
</feature>
<organism evidence="5 6">
    <name type="scientific">Ensete ventricosum</name>
    <name type="common">Abyssinian banana</name>
    <name type="synonym">Musa ensete</name>
    <dbReference type="NCBI Taxonomy" id="4639"/>
    <lineage>
        <taxon>Eukaryota</taxon>
        <taxon>Viridiplantae</taxon>
        <taxon>Streptophyta</taxon>
        <taxon>Embryophyta</taxon>
        <taxon>Tracheophyta</taxon>
        <taxon>Spermatophyta</taxon>
        <taxon>Magnoliopsida</taxon>
        <taxon>Liliopsida</taxon>
        <taxon>Zingiberales</taxon>
        <taxon>Musaceae</taxon>
        <taxon>Ensete</taxon>
    </lineage>
</organism>
<name>A0AAV8Q975_ENSVE</name>
<dbReference type="PANTHER" id="PTHR11712:SF336">
    <property type="entry name" value="3-OXOACYL-[ACYL-CARRIER-PROTEIN] SYNTHASE, MITOCHONDRIAL"/>
    <property type="match status" value="1"/>
</dbReference>
<dbReference type="Proteomes" id="UP001222027">
    <property type="component" value="Unassembled WGS sequence"/>
</dbReference>
<accession>A0AAV8Q975</accession>
<dbReference type="EC" id="2.3.1.41" evidence="1"/>
<dbReference type="EMBL" id="JAQQAF010000007">
    <property type="protein sequence ID" value="KAJ8471741.1"/>
    <property type="molecule type" value="Genomic_DNA"/>
</dbReference>
<dbReference type="InterPro" id="IPR016039">
    <property type="entry name" value="Thiolase-like"/>
</dbReference>
<sequence>MPSTSRSGAPHAAASPSAGAATSVPSAAAPRRETDPKKRVATTVVGLVSVFGNDVDAHYEKLLDGEGGIGNIDRFDASKFPTKFAGQIRGFSSEGYIDEKNDRLLDDYLRYCLVGSETALESAGLGVGSEAHGQVNFINAHATSTFVGDKQVLKDPSGVKMNANQAYDWTLP</sequence>
<proteinExistence type="predicted"/>
<gene>
    <name evidence="5" type="ORF">OPV22_026084</name>
</gene>
<dbReference type="InterPro" id="IPR014030">
    <property type="entry name" value="Ketoacyl_synth_N"/>
</dbReference>
<dbReference type="SUPFAM" id="SSF53901">
    <property type="entry name" value="Thiolase-like"/>
    <property type="match status" value="1"/>
</dbReference>
<evidence type="ECO:0000313" key="5">
    <source>
        <dbReference type="EMBL" id="KAJ8471741.1"/>
    </source>
</evidence>